<dbReference type="Pfam" id="PF13711">
    <property type="entry name" value="DUF4160"/>
    <property type="match status" value="1"/>
</dbReference>
<accession>A0A1T5AYI7</accession>
<evidence type="ECO:0000313" key="1">
    <source>
        <dbReference type="EMBL" id="SKB40024.1"/>
    </source>
</evidence>
<dbReference type="Proteomes" id="UP000243406">
    <property type="component" value="Unassembled WGS sequence"/>
</dbReference>
<reference evidence="2" key="1">
    <citation type="submission" date="2017-02" db="EMBL/GenBank/DDBJ databases">
        <authorList>
            <person name="Varghese N."/>
            <person name="Submissions S."/>
        </authorList>
    </citation>
    <scope>NUCLEOTIDE SEQUENCE [LARGE SCALE GENOMIC DNA]</scope>
    <source>
        <strain evidence="2">ATCC 35199</strain>
    </source>
</reference>
<sequence length="88" mass="10286">MPTISMFYGIIIRMYCAPEEHNPPHFHAYYGEHVAIIDINSCELKEGFLPKKQLKLVLAWAELRQEDLLADWKLAMNSELPFKIEPLK</sequence>
<proteinExistence type="predicted"/>
<organism evidence="1 2">
    <name type="scientific">Acetoanaerobium noterae</name>
    <dbReference type="NCBI Taxonomy" id="745369"/>
    <lineage>
        <taxon>Bacteria</taxon>
        <taxon>Bacillati</taxon>
        <taxon>Bacillota</taxon>
        <taxon>Clostridia</taxon>
        <taxon>Peptostreptococcales</taxon>
        <taxon>Filifactoraceae</taxon>
        <taxon>Acetoanaerobium</taxon>
    </lineage>
</organism>
<dbReference type="InterPro" id="IPR025427">
    <property type="entry name" value="DUF4160"/>
</dbReference>
<dbReference type="EMBL" id="FUYN01000002">
    <property type="protein sequence ID" value="SKB40024.1"/>
    <property type="molecule type" value="Genomic_DNA"/>
</dbReference>
<keyword evidence="2" id="KW-1185">Reference proteome</keyword>
<name>A0A1T5AYI7_9FIRM</name>
<dbReference type="AlphaFoldDB" id="A0A1T5AYI7"/>
<protein>
    <recommendedName>
        <fullName evidence="3">DUF4160 domain-containing protein</fullName>
    </recommendedName>
</protein>
<gene>
    <name evidence="1" type="ORF">SAMN02745120_1282</name>
</gene>
<evidence type="ECO:0008006" key="3">
    <source>
        <dbReference type="Google" id="ProtNLM"/>
    </source>
</evidence>
<dbReference type="RefSeq" id="WP_079589176.1">
    <property type="nucleotide sequence ID" value="NZ_CP154629.1"/>
</dbReference>
<dbReference type="OrthoDB" id="122670at2"/>
<evidence type="ECO:0000313" key="2">
    <source>
        <dbReference type="Proteomes" id="UP000243406"/>
    </source>
</evidence>